<accession>A0A0B7A3N1</accession>
<dbReference type="AlphaFoldDB" id="A0A0B7A3N1"/>
<reference evidence="1" key="1">
    <citation type="submission" date="2014-12" db="EMBL/GenBank/DDBJ databases">
        <title>Insight into the proteome of Arion vulgaris.</title>
        <authorList>
            <person name="Aradska J."/>
            <person name="Bulat T."/>
            <person name="Smidak R."/>
            <person name="Sarate P."/>
            <person name="Gangsoo J."/>
            <person name="Sialana F."/>
            <person name="Bilban M."/>
            <person name="Lubec G."/>
        </authorList>
    </citation>
    <scope>NUCLEOTIDE SEQUENCE</scope>
    <source>
        <tissue evidence="1">Skin</tissue>
    </source>
</reference>
<gene>
    <name evidence="1" type="primary">ORF95949</name>
</gene>
<proteinExistence type="predicted"/>
<name>A0A0B7A3N1_9EUPU</name>
<protein>
    <submittedName>
        <fullName evidence="1">Uncharacterized protein</fullName>
    </submittedName>
</protein>
<dbReference type="EMBL" id="HACG01028674">
    <property type="protein sequence ID" value="CEK75539.1"/>
    <property type="molecule type" value="Transcribed_RNA"/>
</dbReference>
<organism evidence="1">
    <name type="scientific">Arion vulgaris</name>
    <dbReference type="NCBI Taxonomy" id="1028688"/>
    <lineage>
        <taxon>Eukaryota</taxon>
        <taxon>Metazoa</taxon>
        <taxon>Spiralia</taxon>
        <taxon>Lophotrochozoa</taxon>
        <taxon>Mollusca</taxon>
        <taxon>Gastropoda</taxon>
        <taxon>Heterobranchia</taxon>
        <taxon>Euthyneura</taxon>
        <taxon>Panpulmonata</taxon>
        <taxon>Eupulmonata</taxon>
        <taxon>Stylommatophora</taxon>
        <taxon>Helicina</taxon>
        <taxon>Arionoidea</taxon>
        <taxon>Arionidae</taxon>
        <taxon>Arion</taxon>
    </lineage>
</organism>
<sequence>CQLYPLACHLIWSQIQPVCSLIANDTHVPQNKEKVYHLNQMIDYKNTMNY</sequence>
<feature type="non-terminal residue" evidence="1">
    <location>
        <position position="1"/>
    </location>
</feature>
<evidence type="ECO:0000313" key="1">
    <source>
        <dbReference type="EMBL" id="CEK75539.1"/>
    </source>
</evidence>